<dbReference type="Proteomes" id="UP000635477">
    <property type="component" value="Unassembled WGS sequence"/>
</dbReference>
<protein>
    <submittedName>
        <fullName evidence="1">Uncharacterized protein</fullName>
    </submittedName>
</protein>
<accession>A0A8H4UIJ7</accession>
<comment type="caution">
    <text evidence="1">The sequence shown here is derived from an EMBL/GenBank/DDBJ whole genome shotgun (WGS) entry which is preliminary data.</text>
</comment>
<evidence type="ECO:0000313" key="1">
    <source>
        <dbReference type="EMBL" id="KAF4977272.1"/>
    </source>
</evidence>
<dbReference type="EMBL" id="JABEYC010000448">
    <property type="protein sequence ID" value="KAF4977272.1"/>
    <property type="molecule type" value="Genomic_DNA"/>
</dbReference>
<reference evidence="1" key="2">
    <citation type="submission" date="2020-05" db="EMBL/GenBank/DDBJ databases">
        <authorList>
            <person name="Kim H.-S."/>
            <person name="Proctor R.H."/>
            <person name="Brown D.W."/>
        </authorList>
    </citation>
    <scope>NUCLEOTIDE SEQUENCE</scope>
    <source>
        <strain evidence="1">NRRL 22465</strain>
    </source>
</reference>
<sequence>MAPPPPPPPRQLLFPLTRPPRLAPIAEPMPALDIVPPPRPLVLLADASLVGPLAALAARPSLDHALEIVAAALPARPPVLYSRKIGF</sequence>
<organism evidence="1 2">
    <name type="scientific">Fusarium zealandicum</name>
    <dbReference type="NCBI Taxonomy" id="1053134"/>
    <lineage>
        <taxon>Eukaryota</taxon>
        <taxon>Fungi</taxon>
        <taxon>Dikarya</taxon>
        <taxon>Ascomycota</taxon>
        <taxon>Pezizomycotina</taxon>
        <taxon>Sordariomycetes</taxon>
        <taxon>Hypocreomycetidae</taxon>
        <taxon>Hypocreales</taxon>
        <taxon>Nectriaceae</taxon>
        <taxon>Fusarium</taxon>
        <taxon>Fusarium staphyleae species complex</taxon>
    </lineage>
</organism>
<evidence type="ECO:0000313" key="2">
    <source>
        <dbReference type="Proteomes" id="UP000635477"/>
    </source>
</evidence>
<proteinExistence type="predicted"/>
<dbReference type="AlphaFoldDB" id="A0A8H4UIJ7"/>
<gene>
    <name evidence="1" type="ORF">FZEAL_6160</name>
</gene>
<reference evidence="1" key="1">
    <citation type="journal article" date="2020" name="BMC Genomics">
        <title>Correction to: Identification and distribution of gene clusters required for synthesis of sphingolipid metabolism inhibitors in diverse species of the filamentous fungus Fusarium.</title>
        <authorList>
            <person name="Kim H.S."/>
            <person name="Lohmar J.M."/>
            <person name="Busman M."/>
            <person name="Brown D.W."/>
            <person name="Naumann T.A."/>
            <person name="Divon H.H."/>
            <person name="Lysoe E."/>
            <person name="Uhlig S."/>
            <person name="Proctor R.H."/>
        </authorList>
    </citation>
    <scope>NUCLEOTIDE SEQUENCE</scope>
    <source>
        <strain evidence="1">NRRL 22465</strain>
    </source>
</reference>
<name>A0A8H4UIJ7_9HYPO</name>
<keyword evidence="2" id="KW-1185">Reference proteome</keyword>